<evidence type="ECO:0000259" key="1">
    <source>
        <dbReference type="Pfam" id="PF06568"/>
    </source>
</evidence>
<evidence type="ECO:0000313" key="3">
    <source>
        <dbReference type="Proteomes" id="UP000272706"/>
    </source>
</evidence>
<organism evidence="2 3">
    <name type="scientific">Mesorhizobium waimense</name>
    <dbReference type="NCBI Taxonomy" id="1300307"/>
    <lineage>
        <taxon>Bacteria</taxon>
        <taxon>Pseudomonadati</taxon>
        <taxon>Pseudomonadota</taxon>
        <taxon>Alphaproteobacteria</taxon>
        <taxon>Hyphomicrobiales</taxon>
        <taxon>Phyllobacteriaceae</taxon>
        <taxon>Mesorhizobium</taxon>
    </lineage>
</organism>
<feature type="domain" description="YjiS-like" evidence="1">
    <location>
        <begin position="16"/>
        <end position="47"/>
    </location>
</feature>
<reference evidence="2 3" key="1">
    <citation type="submission" date="2018-09" db="EMBL/GenBank/DDBJ databases">
        <title>Mesorhizobium carmichaelinearum sp. nov. isolated from Carmichaelinea spp. root nodules in New Zealand.</title>
        <authorList>
            <person name="De Meyer S.E."/>
        </authorList>
    </citation>
    <scope>NUCLEOTIDE SEQUENCE [LARGE SCALE GENOMIC DNA]</scope>
    <source>
        <strain evidence="2 3">ICMP19557</strain>
    </source>
</reference>
<dbReference type="Proteomes" id="UP000272706">
    <property type="component" value="Unassembled WGS sequence"/>
</dbReference>
<comment type="caution">
    <text evidence="2">The sequence shown here is derived from an EMBL/GenBank/DDBJ whole genome shotgun (WGS) entry which is preliminary data.</text>
</comment>
<gene>
    <name evidence="2" type="ORF">D3227_10380</name>
</gene>
<name>A0A3A5KV35_9HYPH</name>
<accession>A0A3A5KV35</accession>
<evidence type="ECO:0000313" key="2">
    <source>
        <dbReference type="EMBL" id="RJT40372.1"/>
    </source>
</evidence>
<dbReference type="InterPro" id="IPR009506">
    <property type="entry name" value="YjiS-like"/>
</dbReference>
<proteinExistence type="predicted"/>
<protein>
    <submittedName>
        <fullName evidence="2">DUF1127 domain-containing protein</fullName>
    </submittedName>
</protein>
<dbReference type="EMBL" id="QZWZ01000006">
    <property type="protein sequence ID" value="RJT40372.1"/>
    <property type="molecule type" value="Genomic_DNA"/>
</dbReference>
<dbReference type="OrthoDB" id="8244198at2"/>
<keyword evidence="3" id="KW-1185">Reference proteome</keyword>
<dbReference type="AlphaFoldDB" id="A0A3A5KV35"/>
<sequence length="53" mass="5811">MKKTFARAAIDAATTMLSERRARRYASMLHALSDAQLNDIGLTRFDIGRGIAG</sequence>
<dbReference type="RefSeq" id="WP_120014016.1">
    <property type="nucleotide sequence ID" value="NZ_QZWZ01000006.1"/>
</dbReference>
<dbReference type="Pfam" id="PF06568">
    <property type="entry name" value="YjiS-like"/>
    <property type="match status" value="1"/>
</dbReference>